<dbReference type="InterPro" id="IPR011972">
    <property type="entry name" value="CHP02285"/>
</dbReference>
<organism evidence="2 3">
    <name type="scientific">Undibacterium umbellatum</name>
    <dbReference type="NCBI Taxonomy" id="2762300"/>
    <lineage>
        <taxon>Bacteria</taxon>
        <taxon>Pseudomonadati</taxon>
        <taxon>Pseudomonadota</taxon>
        <taxon>Betaproteobacteria</taxon>
        <taxon>Burkholderiales</taxon>
        <taxon>Oxalobacteraceae</taxon>
        <taxon>Undibacterium</taxon>
    </lineage>
</organism>
<gene>
    <name evidence="2" type="ORF">H8L47_11370</name>
</gene>
<feature type="chain" id="PRO_5047326926" evidence="1">
    <location>
        <begin position="33"/>
        <end position="310"/>
    </location>
</feature>
<feature type="signal peptide" evidence="1">
    <location>
        <begin position="1"/>
        <end position="32"/>
    </location>
</feature>
<dbReference type="SUPFAM" id="SSF53850">
    <property type="entry name" value="Periplasmic binding protein-like II"/>
    <property type="match status" value="1"/>
</dbReference>
<keyword evidence="3" id="KW-1185">Reference proteome</keyword>
<keyword evidence="1" id="KW-0732">Signal</keyword>
<comment type="caution">
    <text evidence="2">The sequence shown here is derived from an EMBL/GenBank/DDBJ whole genome shotgun (WGS) entry which is preliminary data.</text>
</comment>
<dbReference type="RefSeq" id="WP_186953699.1">
    <property type="nucleotide sequence ID" value="NZ_JACOFX010000004.1"/>
</dbReference>
<accession>A0ABR6Z9B0</accession>
<proteinExistence type="predicted"/>
<dbReference type="NCBIfam" id="TIGR02285">
    <property type="entry name" value="TIGR02285 family protein"/>
    <property type="match status" value="1"/>
</dbReference>
<reference evidence="2 3" key="1">
    <citation type="submission" date="2020-08" db="EMBL/GenBank/DDBJ databases">
        <title>Novel species isolated from subtropical streams in China.</title>
        <authorList>
            <person name="Lu H."/>
        </authorList>
    </citation>
    <scope>NUCLEOTIDE SEQUENCE [LARGE SCALE GENOMIC DNA]</scope>
    <source>
        <strain evidence="2 3">NL8W</strain>
    </source>
</reference>
<protein>
    <submittedName>
        <fullName evidence="2">TIGR02285 family protein</fullName>
    </submittedName>
</protein>
<dbReference type="Proteomes" id="UP000646911">
    <property type="component" value="Unassembled WGS sequence"/>
</dbReference>
<dbReference type="EMBL" id="JACOFX010000004">
    <property type="protein sequence ID" value="MBC3908156.1"/>
    <property type="molecule type" value="Genomic_DNA"/>
</dbReference>
<evidence type="ECO:0000313" key="3">
    <source>
        <dbReference type="Proteomes" id="UP000646911"/>
    </source>
</evidence>
<sequence>MRGASFLHAFAGKWFKGIALAAGLLASGMSQAAGETAGEINWYVYPLPPLYIPEGPNKAEGILDLALKRHLIPALPAYQHKLIHVPLKRLELMLRDEPNACALGLFKNAEREKTMVFSTPFFAQISPGAMMPRAQIAQLRPYLGAGDKLNLSRLLEDEALTVGVQSGRSYGAAIDELLQIYKDKGKKNILLNSAPNAAKSLFQMNALGRVNLILGYPYEASFLNSRDSADFVDLKFYPLQEQPPFLLGYVACAKSPFGEQAIEQINAVLARRDFLETIASYYEGRLPEDAHPLARQVFGMAFPVKAKPRK</sequence>
<evidence type="ECO:0000256" key="1">
    <source>
        <dbReference type="SAM" id="SignalP"/>
    </source>
</evidence>
<evidence type="ECO:0000313" key="2">
    <source>
        <dbReference type="EMBL" id="MBC3908156.1"/>
    </source>
</evidence>
<name>A0ABR6Z9B0_9BURK</name>